<dbReference type="InterPro" id="IPR009045">
    <property type="entry name" value="Zn_M74/Hedgehog-like"/>
</dbReference>
<evidence type="ECO:0000256" key="2">
    <source>
        <dbReference type="ARBA" id="ARBA00022723"/>
    </source>
</evidence>
<accession>A0A1Y6CZ70</accession>
<dbReference type="SUPFAM" id="SSF55166">
    <property type="entry name" value="Hedgehog/DD-peptidase"/>
    <property type="match status" value="1"/>
</dbReference>
<keyword evidence="7" id="KW-0482">Metalloprotease</keyword>
<evidence type="ECO:0000256" key="10">
    <source>
        <dbReference type="SAM" id="SignalP"/>
    </source>
</evidence>
<dbReference type="STRING" id="1760988.SAMN02949497_1157"/>
<dbReference type="PIRSF" id="PIRSF018455">
    <property type="entry name" value="MepA"/>
    <property type="match status" value="1"/>
</dbReference>
<keyword evidence="2" id="KW-0479">Metal-binding</keyword>
<feature type="disulfide bond" evidence="8">
    <location>
        <begin position="217"/>
        <end position="224"/>
    </location>
</feature>
<evidence type="ECO:0000256" key="9">
    <source>
        <dbReference type="SAM" id="MobiDB-lite"/>
    </source>
</evidence>
<keyword evidence="8" id="KW-1015">Disulfide bond</keyword>
<feature type="signal peptide" evidence="10">
    <location>
        <begin position="1"/>
        <end position="20"/>
    </location>
</feature>
<evidence type="ECO:0000256" key="7">
    <source>
        <dbReference type="ARBA" id="ARBA00023049"/>
    </source>
</evidence>
<proteinExistence type="predicted"/>
<keyword evidence="3 10" id="KW-0732">Signal</keyword>
<evidence type="ECO:0000256" key="6">
    <source>
        <dbReference type="ARBA" id="ARBA00022833"/>
    </source>
</evidence>
<dbReference type="OrthoDB" id="1467367at2"/>
<name>A0A1Y6CZ70_9GAMM</name>
<evidence type="ECO:0000313" key="12">
    <source>
        <dbReference type="Proteomes" id="UP000192923"/>
    </source>
</evidence>
<dbReference type="GO" id="GO:0006508">
    <property type="term" value="P:proteolysis"/>
    <property type="evidence" value="ECO:0007669"/>
    <property type="project" value="UniProtKB-KW"/>
</dbReference>
<feature type="disulfide bond" evidence="8">
    <location>
        <begin position="44"/>
        <end position="265"/>
    </location>
</feature>
<keyword evidence="6" id="KW-0862">Zinc</keyword>
<keyword evidence="1" id="KW-0645">Protease</keyword>
<evidence type="ECO:0000256" key="4">
    <source>
        <dbReference type="ARBA" id="ARBA00022764"/>
    </source>
</evidence>
<keyword evidence="5" id="KW-0378">Hydrolase</keyword>
<feature type="region of interest" description="Disordered" evidence="9">
    <location>
        <begin position="250"/>
        <end position="272"/>
    </location>
</feature>
<feature type="chain" id="PRO_5012215756" evidence="10">
    <location>
        <begin position="21"/>
        <end position="272"/>
    </location>
</feature>
<dbReference type="Proteomes" id="UP000192923">
    <property type="component" value="Unassembled WGS sequence"/>
</dbReference>
<evidence type="ECO:0000256" key="5">
    <source>
        <dbReference type="ARBA" id="ARBA00022801"/>
    </source>
</evidence>
<evidence type="ECO:0000256" key="1">
    <source>
        <dbReference type="ARBA" id="ARBA00022670"/>
    </source>
</evidence>
<dbReference type="InterPro" id="IPR005073">
    <property type="entry name" value="Peptidase_M74"/>
</dbReference>
<dbReference type="Pfam" id="PF03411">
    <property type="entry name" value="Peptidase_M74"/>
    <property type="match status" value="1"/>
</dbReference>
<keyword evidence="12" id="KW-1185">Reference proteome</keyword>
<reference evidence="11 12" key="1">
    <citation type="submission" date="2016-12" db="EMBL/GenBank/DDBJ databases">
        <authorList>
            <person name="Song W.-J."/>
            <person name="Kurnit D.M."/>
        </authorList>
    </citation>
    <scope>NUCLEOTIDE SEQUENCE [LARGE SCALE GENOMIC DNA]</scope>
    <source>
        <strain evidence="11 12">175</strain>
    </source>
</reference>
<evidence type="ECO:0000256" key="3">
    <source>
        <dbReference type="ARBA" id="ARBA00022729"/>
    </source>
</evidence>
<dbReference type="GO" id="GO:0046872">
    <property type="term" value="F:metal ion binding"/>
    <property type="evidence" value="ECO:0007669"/>
    <property type="project" value="UniProtKB-KW"/>
</dbReference>
<feature type="disulfide bond" evidence="8">
    <location>
        <begin position="188"/>
        <end position="236"/>
    </location>
</feature>
<dbReference type="NCBIfam" id="NF006947">
    <property type="entry name" value="PRK09429.1"/>
    <property type="match status" value="1"/>
</dbReference>
<gene>
    <name evidence="11" type="ORF">SAMN02949497_1157</name>
</gene>
<dbReference type="EMBL" id="FXAM01000001">
    <property type="protein sequence ID" value="SMF93863.1"/>
    <property type="molecule type" value="Genomic_DNA"/>
</dbReference>
<dbReference type="GO" id="GO:0004252">
    <property type="term" value="F:serine-type endopeptidase activity"/>
    <property type="evidence" value="ECO:0007669"/>
    <property type="project" value="InterPro"/>
</dbReference>
<organism evidence="11 12">
    <name type="scientific">Methylomagnum ishizawai</name>
    <dbReference type="NCBI Taxonomy" id="1760988"/>
    <lineage>
        <taxon>Bacteria</taxon>
        <taxon>Pseudomonadati</taxon>
        <taxon>Pseudomonadota</taxon>
        <taxon>Gammaproteobacteria</taxon>
        <taxon>Methylococcales</taxon>
        <taxon>Methylococcaceae</taxon>
        <taxon>Methylomagnum</taxon>
    </lineage>
</organism>
<dbReference type="RefSeq" id="WP_085210762.1">
    <property type="nucleotide sequence ID" value="NZ_FXAM01000001.1"/>
</dbReference>
<dbReference type="AlphaFoldDB" id="A0A1Y6CZ70"/>
<evidence type="ECO:0000256" key="8">
    <source>
        <dbReference type="PIRSR" id="PIRSR018455-2"/>
    </source>
</evidence>
<dbReference type="Gene3D" id="3.30.1380.10">
    <property type="match status" value="1"/>
</dbReference>
<protein>
    <submittedName>
        <fullName evidence="11">Penicillin-insensitive murein endopeptidase</fullName>
    </submittedName>
</protein>
<dbReference type="GO" id="GO:0008237">
    <property type="term" value="F:metallopeptidase activity"/>
    <property type="evidence" value="ECO:0007669"/>
    <property type="project" value="UniProtKB-KW"/>
</dbReference>
<keyword evidence="4" id="KW-0574">Periplasm</keyword>
<evidence type="ECO:0000313" key="11">
    <source>
        <dbReference type="EMBL" id="SMF93863.1"/>
    </source>
</evidence>
<dbReference type="GO" id="GO:0030288">
    <property type="term" value="C:outer membrane-bounded periplasmic space"/>
    <property type="evidence" value="ECO:0007669"/>
    <property type="project" value="InterPro"/>
</dbReference>
<sequence>MHAIRIALLSLFLASSPGHANPWSEVPGPSEGMPRSIGETSAGCIDGAAALPTEGRGYVVMHLERRRNYGHPSLVHAVRELGEKAAQGIGLLHVGDLGLARGGPMPFGHRSHQSGLDVDVWFDLNPGLHARADRMRSNIPAPSLLNSAARGLDYELWSDRHIRVLQAAAHLPGVDRIFVNAYIKRELCRTVAGDRDWLRKIRPWYHHDDHFHMRLACPPDSPACVRQEPIPLGEGCDSSLDWWLHQHPALPSKPSEPKPALPSACRTVLADP</sequence>